<feature type="short sequence motif" description="GXGXXG" evidence="4">
    <location>
        <begin position="431"/>
        <end position="436"/>
    </location>
</feature>
<sequence length="781" mass="87406">MSHLGTLDEKWLVSTDSCEIRGTSEDVASEIWFKSKPVTDSFCYRVTQLQLCTDSRDQGFADDKSKGNWTWFEIVILPDEQATEPRRNKDGKELAWISHNNQLANQDSTMHFGAIFDRRCELLVNLEVGDVLAVRACARFSGWANYAKKGYIVARTLKEDLFTPHSWTLQSAVRPKLLDVEDGSYSFVSTTSCTVRSSSDEMQSKIWFTTPSLDEHAINKLESVQLVTFSRLQLDMNSAPETDNSFSWFDLVILEKSTDTVPKTKNGISLVWRSHSNSSKFIGRFGHQGQLFDIQDIDSTSNARAKEIVQIRSFLDPGDVIAVRVCAQFRGWENYAESGQLIVRISNISRDLPEVKEPEDVTDANDAFQKLQGAIYEYYQQVTPKGEPPFKSAITALLASEARADLLLSLSTDPPPAYESSRPLRLLSCDGGGVRGVSTLRILKRIMAQVSEKEKRTVQPWEYFDMIAGTSTGALIALMLGRLRMSVEECEEEYGKISSEVFGTKHSIFNAGSVAVAFSRGSHLYESQPLVDAIRRVVKERLGDSKARLLEGDGKPRCKVLIMSALASNVSDGNTAVHLRTYNVGPDVPAQYNDWEIWEAARATSAAPAFFESFERDGKRFVDGGVGFNNPILELLGEARSVYGKACTLGCVISLGTGIPPDLKLDTGLFSIRDFVNVATNSEIAHRQFKGFSDILPLPDVADSKKYWRFNMSKQLSDKDWVVKETKRWYGKEKETVGYEKVMVEMDDYASIGLIQELTDLWLDKEATKKDLKACVNKLTS</sequence>
<name>A0ABR1IQU0_9AGAR</name>
<dbReference type="PANTHER" id="PTHR24185:SF1">
    <property type="entry name" value="CALCIUM-INDEPENDENT PHOSPHOLIPASE A2-GAMMA"/>
    <property type="match status" value="1"/>
</dbReference>
<comment type="caution">
    <text evidence="6">The sequence shown here is derived from an EMBL/GenBank/DDBJ whole genome shotgun (WGS) entry which is preliminary data.</text>
</comment>
<keyword evidence="1 4" id="KW-0378">Hydrolase</keyword>
<feature type="short sequence motif" description="DGA/G" evidence="4">
    <location>
        <begin position="623"/>
        <end position="625"/>
    </location>
</feature>
<dbReference type="PANTHER" id="PTHR24185">
    <property type="entry name" value="CALCIUM-INDEPENDENT PHOSPHOLIPASE A2-GAMMA"/>
    <property type="match status" value="1"/>
</dbReference>
<dbReference type="Proteomes" id="UP001498398">
    <property type="component" value="Unassembled WGS sequence"/>
</dbReference>
<dbReference type="SUPFAM" id="SSF52151">
    <property type="entry name" value="FabD/lysophospholipase-like"/>
    <property type="match status" value="1"/>
</dbReference>
<feature type="domain" description="PNPLA" evidence="5">
    <location>
        <begin position="427"/>
        <end position="636"/>
    </location>
</feature>
<keyword evidence="3 4" id="KW-0443">Lipid metabolism</keyword>
<keyword evidence="7" id="KW-1185">Reference proteome</keyword>
<feature type="short sequence motif" description="GXSXG" evidence="4">
    <location>
        <begin position="469"/>
        <end position="473"/>
    </location>
</feature>
<organism evidence="6 7">
    <name type="scientific">Marasmiellus scandens</name>
    <dbReference type="NCBI Taxonomy" id="2682957"/>
    <lineage>
        <taxon>Eukaryota</taxon>
        <taxon>Fungi</taxon>
        <taxon>Dikarya</taxon>
        <taxon>Basidiomycota</taxon>
        <taxon>Agaricomycotina</taxon>
        <taxon>Agaricomycetes</taxon>
        <taxon>Agaricomycetidae</taxon>
        <taxon>Agaricales</taxon>
        <taxon>Marasmiineae</taxon>
        <taxon>Omphalotaceae</taxon>
        <taxon>Marasmiellus</taxon>
    </lineage>
</organism>
<evidence type="ECO:0000259" key="5">
    <source>
        <dbReference type="PROSITE" id="PS51635"/>
    </source>
</evidence>
<evidence type="ECO:0000256" key="4">
    <source>
        <dbReference type="PROSITE-ProRule" id="PRU01161"/>
    </source>
</evidence>
<keyword evidence="2 4" id="KW-0442">Lipid degradation</keyword>
<dbReference type="EMBL" id="JBANRG010000090">
    <property type="protein sequence ID" value="KAK7436867.1"/>
    <property type="molecule type" value="Genomic_DNA"/>
</dbReference>
<feature type="active site" description="Proton acceptor" evidence="4">
    <location>
        <position position="623"/>
    </location>
</feature>
<reference evidence="6 7" key="1">
    <citation type="submission" date="2024-01" db="EMBL/GenBank/DDBJ databases">
        <title>A draft genome for the cacao thread blight pathogen Marasmiellus scandens.</title>
        <authorList>
            <person name="Baruah I.K."/>
            <person name="Leung J."/>
            <person name="Bukari Y."/>
            <person name="Amoako-Attah I."/>
            <person name="Meinhardt L.W."/>
            <person name="Bailey B.A."/>
            <person name="Cohen S.P."/>
        </authorList>
    </citation>
    <scope>NUCLEOTIDE SEQUENCE [LARGE SCALE GENOMIC DNA]</scope>
    <source>
        <strain evidence="6 7">GH-19</strain>
    </source>
</reference>
<dbReference type="Gene3D" id="3.40.1090.10">
    <property type="entry name" value="Cytosolic phospholipase A2 catalytic domain"/>
    <property type="match status" value="1"/>
</dbReference>
<dbReference type="Pfam" id="PF01734">
    <property type="entry name" value="Patatin"/>
    <property type="match status" value="1"/>
</dbReference>
<evidence type="ECO:0000256" key="1">
    <source>
        <dbReference type="ARBA" id="ARBA00022801"/>
    </source>
</evidence>
<dbReference type="InterPro" id="IPR002641">
    <property type="entry name" value="PNPLA_dom"/>
</dbReference>
<gene>
    <name evidence="6" type="ORF">VKT23_018889</name>
</gene>
<accession>A0ABR1IQU0</accession>
<evidence type="ECO:0000256" key="2">
    <source>
        <dbReference type="ARBA" id="ARBA00022963"/>
    </source>
</evidence>
<evidence type="ECO:0000256" key="3">
    <source>
        <dbReference type="ARBA" id="ARBA00023098"/>
    </source>
</evidence>
<protein>
    <recommendedName>
        <fullName evidence="5">PNPLA domain-containing protein</fullName>
    </recommendedName>
</protein>
<dbReference type="PROSITE" id="PS51635">
    <property type="entry name" value="PNPLA"/>
    <property type="match status" value="1"/>
</dbReference>
<proteinExistence type="predicted"/>
<evidence type="ECO:0000313" key="6">
    <source>
        <dbReference type="EMBL" id="KAK7436867.1"/>
    </source>
</evidence>
<dbReference type="InterPro" id="IPR016035">
    <property type="entry name" value="Acyl_Trfase/lysoPLipase"/>
</dbReference>
<evidence type="ECO:0000313" key="7">
    <source>
        <dbReference type="Proteomes" id="UP001498398"/>
    </source>
</evidence>
<feature type="active site" description="Nucleophile" evidence="4">
    <location>
        <position position="471"/>
    </location>
</feature>